<name>A0A7W5DKN4_9GAMM</name>
<gene>
    <name evidence="1" type="ORF">FHR95_002220</name>
</gene>
<reference evidence="1 2" key="1">
    <citation type="submission" date="2020-08" db="EMBL/GenBank/DDBJ databases">
        <title>Genomic Encyclopedia of Type Strains, Phase III (KMG-III): the genomes of soil and plant-associated and newly described type strains.</title>
        <authorList>
            <person name="Whitman W."/>
        </authorList>
    </citation>
    <scope>NUCLEOTIDE SEQUENCE [LARGE SCALE GENOMIC DNA]</scope>
    <source>
        <strain evidence="1 2">CECT 7341</strain>
    </source>
</reference>
<evidence type="ECO:0008006" key="3">
    <source>
        <dbReference type="Google" id="ProtNLM"/>
    </source>
</evidence>
<evidence type="ECO:0000313" key="1">
    <source>
        <dbReference type="EMBL" id="MBB3184646.1"/>
    </source>
</evidence>
<dbReference type="Pfam" id="PF06097">
    <property type="entry name" value="DUF945"/>
    <property type="match status" value="1"/>
</dbReference>
<dbReference type="Proteomes" id="UP000563050">
    <property type="component" value="Unassembled WGS sequence"/>
</dbReference>
<keyword evidence="2" id="KW-1185">Reference proteome</keyword>
<protein>
    <recommendedName>
        <fullName evidence="3">DUF945 domain-containing protein</fullName>
    </recommendedName>
</protein>
<proteinExistence type="predicted"/>
<organism evidence="1 2">
    <name type="scientific">Halomonas fontilapidosi</name>
    <dbReference type="NCBI Taxonomy" id="616675"/>
    <lineage>
        <taxon>Bacteria</taxon>
        <taxon>Pseudomonadati</taxon>
        <taxon>Pseudomonadota</taxon>
        <taxon>Gammaproteobacteria</taxon>
        <taxon>Oceanospirillales</taxon>
        <taxon>Halomonadaceae</taxon>
        <taxon>Halomonas</taxon>
    </lineage>
</organism>
<sequence length="415" mass="46486">MRKERLIVPLLVGLALLWAIAQYLSSVFFERELARALDDLAARGELAVTRSDVDQGWLESRGTLHLTPRFGQAWSLELPYVARHGVISTRIDGELKPHLGPGDQSLFGDTLPSSPPTWQARYSTLSATLQGRFQLAPFVVSQAGRELEFRGGRITFGGVYGDWRLQASLAPWRLSDGPATLEVGPTTLESRYAYTEEAYHFTQQDLLKVERLAWHQPDRDLVAHELLLHSRTELDDQELRVESELTLDRLVTAEQVLLTGRIALELSRINADALRSALAELRDEAARGDAVQDGHDLLVGLEAELLAMLRDSPRLDIHAIALDSPMLGLEARGDGALFFDSRQLSELSLAALDDPRQQARWRERLYGDLTWHEVPKVVALWLGLPLDTRDLEIDVVGGRVRVNGRPLPPVFERLQ</sequence>
<dbReference type="InterPro" id="IPR010352">
    <property type="entry name" value="DUF945"/>
</dbReference>
<dbReference type="RefSeq" id="WP_183314409.1">
    <property type="nucleotide sequence ID" value="NZ_JACHXQ010000007.1"/>
</dbReference>
<evidence type="ECO:0000313" key="2">
    <source>
        <dbReference type="Proteomes" id="UP000563050"/>
    </source>
</evidence>
<accession>A0A7W5DKN4</accession>
<dbReference type="EMBL" id="JACHXQ010000007">
    <property type="protein sequence ID" value="MBB3184646.1"/>
    <property type="molecule type" value="Genomic_DNA"/>
</dbReference>
<dbReference type="AlphaFoldDB" id="A0A7W5DKN4"/>
<comment type="caution">
    <text evidence="1">The sequence shown here is derived from an EMBL/GenBank/DDBJ whole genome shotgun (WGS) entry which is preliminary data.</text>
</comment>